<reference evidence="4 5" key="1">
    <citation type="submission" date="2017-03" db="EMBL/GenBank/DDBJ databases">
        <authorList>
            <person name="Afonso C.L."/>
            <person name="Miller P.J."/>
            <person name="Scott M.A."/>
            <person name="Spackman E."/>
            <person name="Goraichik I."/>
            <person name="Dimitrov K.M."/>
            <person name="Suarez D.L."/>
            <person name="Swayne D.E."/>
        </authorList>
    </citation>
    <scope>NUCLEOTIDE SEQUENCE [LARGE SCALE GENOMIC DNA]</scope>
    <source>
        <strain evidence="4">SB41UT1</strain>
    </source>
</reference>
<evidence type="ECO:0000313" key="5">
    <source>
        <dbReference type="Proteomes" id="UP000196573"/>
    </source>
</evidence>
<feature type="domain" description="FAD-binding FR-type" evidence="3">
    <location>
        <begin position="4"/>
        <end position="128"/>
    </location>
</feature>
<dbReference type="InterPro" id="IPR039374">
    <property type="entry name" value="SIP_fam"/>
</dbReference>
<feature type="compositionally biased region" description="Basic and acidic residues" evidence="2">
    <location>
        <begin position="242"/>
        <end position="260"/>
    </location>
</feature>
<evidence type="ECO:0000256" key="1">
    <source>
        <dbReference type="ARBA" id="ARBA00035644"/>
    </source>
</evidence>
<proteinExistence type="inferred from homology"/>
<dbReference type="PANTHER" id="PTHR30157">
    <property type="entry name" value="FERRIC REDUCTASE, NADPH-DEPENDENT"/>
    <property type="match status" value="1"/>
</dbReference>
<name>A0A1X7ARG6_9GAMM</name>
<dbReference type="Pfam" id="PF04954">
    <property type="entry name" value="SIP"/>
    <property type="match status" value="1"/>
</dbReference>
<dbReference type="GO" id="GO:0016491">
    <property type="term" value="F:oxidoreductase activity"/>
    <property type="evidence" value="ECO:0007669"/>
    <property type="project" value="InterPro"/>
</dbReference>
<keyword evidence="5" id="KW-1185">Reference proteome</keyword>
<dbReference type="RefSeq" id="WP_087113119.1">
    <property type="nucleotide sequence ID" value="NZ_CBCSCN010000015.1"/>
</dbReference>
<dbReference type="PROSITE" id="PS51384">
    <property type="entry name" value="FAD_FR"/>
    <property type="match status" value="1"/>
</dbReference>
<dbReference type="InterPro" id="IPR039261">
    <property type="entry name" value="FNR_nucleotide-bd"/>
</dbReference>
<dbReference type="OrthoDB" id="9814826at2"/>
<feature type="region of interest" description="Disordered" evidence="2">
    <location>
        <begin position="240"/>
        <end position="260"/>
    </location>
</feature>
<sequence length="260" mass="28485">MAKKSFLKLTVESTTLLTPNMQRIVLSGTSLAEFPQPCESGYIKLLFLPDGRPVADEASLAALNGQRPVMRTYTIRTFDANKLTITVDFALHGKDGHSGPASRWASSCEAGDTICIAGPGPVKLIHPEAEWFFLAGDITALPAISCNLEQLPQDAKGVAIIEVPDLADQQNLQAPAGIDIIWVTSQQALLDAALAQSWPEADVAAWCACEFSAMRQIRQFLKTDKQLPREKLYISSYWKQGSSEEEHKNVKRLDAETEEA</sequence>
<accession>A0A1X7ARG6</accession>
<dbReference type="InterPro" id="IPR017938">
    <property type="entry name" value="Riboflavin_synthase-like_b-brl"/>
</dbReference>
<dbReference type="Pfam" id="PF08021">
    <property type="entry name" value="FAD_binding_9"/>
    <property type="match status" value="1"/>
</dbReference>
<dbReference type="InterPro" id="IPR017927">
    <property type="entry name" value="FAD-bd_FR_type"/>
</dbReference>
<dbReference type="InterPro" id="IPR013113">
    <property type="entry name" value="SIP_FAD-bd"/>
</dbReference>
<dbReference type="Proteomes" id="UP000196573">
    <property type="component" value="Unassembled WGS sequence"/>
</dbReference>
<dbReference type="InterPro" id="IPR007037">
    <property type="entry name" value="SIP_rossman_dom"/>
</dbReference>
<evidence type="ECO:0000256" key="2">
    <source>
        <dbReference type="SAM" id="MobiDB-lite"/>
    </source>
</evidence>
<evidence type="ECO:0000259" key="3">
    <source>
        <dbReference type="PROSITE" id="PS51384"/>
    </source>
</evidence>
<dbReference type="Gene3D" id="3.40.50.80">
    <property type="entry name" value="Nucleotide-binding domain of ferredoxin-NADP reductase (FNR) module"/>
    <property type="match status" value="1"/>
</dbReference>
<protein>
    <submittedName>
        <fullName evidence="4">Vibriobactin utilization protein ViuB</fullName>
    </submittedName>
</protein>
<dbReference type="PANTHER" id="PTHR30157:SF0">
    <property type="entry name" value="NADPH-DEPENDENT FERRIC-CHELATE REDUCTASE"/>
    <property type="match status" value="1"/>
</dbReference>
<organism evidence="4 5">
    <name type="scientific">Parendozoicomonas haliclonae</name>
    <dbReference type="NCBI Taxonomy" id="1960125"/>
    <lineage>
        <taxon>Bacteria</taxon>
        <taxon>Pseudomonadati</taxon>
        <taxon>Pseudomonadota</taxon>
        <taxon>Gammaproteobacteria</taxon>
        <taxon>Oceanospirillales</taxon>
        <taxon>Endozoicomonadaceae</taxon>
        <taxon>Parendozoicomonas</taxon>
    </lineage>
</organism>
<dbReference type="AlphaFoldDB" id="A0A1X7ARG6"/>
<dbReference type="EMBL" id="FWPT01000015">
    <property type="protein sequence ID" value="SMA50680.1"/>
    <property type="molecule type" value="Genomic_DNA"/>
</dbReference>
<dbReference type="Gene3D" id="2.40.30.10">
    <property type="entry name" value="Translation factors"/>
    <property type="match status" value="1"/>
</dbReference>
<dbReference type="SUPFAM" id="SSF63380">
    <property type="entry name" value="Riboflavin synthase domain-like"/>
    <property type="match status" value="1"/>
</dbReference>
<comment type="similarity">
    <text evidence="1">Belongs to the SIP oxidoreductase family.</text>
</comment>
<dbReference type="CDD" id="cd06193">
    <property type="entry name" value="siderophore_interacting"/>
    <property type="match status" value="1"/>
</dbReference>
<evidence type="ECO:0000313" key="4">
    <source>
        <dbReference type="EMBL" id="SMA50680.1"/>
    </source>
</evidence>
<gene>
    <name evidence="4" type="primary">viuB</name>
    <name evidence="4" type="ORF">EHSB41UT_04497</name>
</gene>